<evidence type="ECO:0000313" key="3">
    <source>
        <dbReference type="Proteomes" id="UP000326757"/>
    </source>
</evidence>
<organism evidence="2 3">
    <name type="scientific">Monilinia laxa</name>
    <name type="common">Brown rot fungus</name>
    <name type="synonym">Sclerotinia laxa</name>
    <dbReference type="NCBI Taxonomy" id="61186"/>
    <lineage>
        <taxon>Eukaryota</taxon>
        <taxon>Fungi</taxon>
        <taxon>Dikarya</taxon>
        <taxon>Ascomycota</taxon>
        <taxon>Pezizomycotina</taxon>
        <taxon>Leotiomycetes</taxon>
        <taxon>Helotiales</taxon>
        <taxon>Sclerotiniaceae</taxon>
        <taxon>Monilinia</taxon>
    </lineage>
</organism>
<evidence type="ECO:0000256" key="1">
    <source>
        <dbReference type="SAM" id="MobiDB-lite"/>
    </source>
</evidence>
<gene>
    <name evidence="2" type="ORF">EYC80_005824</name>
</gene>
<feature type="compositionally biased region" description="Polar residues" evidence="1">
    <location>
        <begin position="39"/>
        <end position="48"/>
    </location>
</feature>
<dbReference type="AlphaFoldDB" id="A0A5N6KF65"/>
<feature type="region of interest" description="Disordered" evidence="1">
    <location>
        <begin position="1"/>
        <end position="23"/>
    </location>
</feature>
<keyword evidence="3" id="KW-1185">Reference proteome</keyword>
<reference evidence="2 3" key="1">
    <citation type="submission" date="2019-06" db="EMBL/GenBank/DDBJ databases">
        <title>Genome Sequence of the Brown Rot Fungal Pathogen Monilinia laxa.</title>
        <authorList>
            <person name="De Miccolis Angelini R.M."/>
            <person name="Landi L."/>
            <person name="Abate D."/>
            <person name="Pollastro S."/>
            <person name="Romanazzi G."/>
            <person name="Faretra F."/>
        </authorList>
    </citation>
    <scope>NUCLEOTIDE SEQUENCE [LARGE SCALE GENOMIC DNA]</scope>
    <source>
        <strain evidence="2 3">Mlax316</strain>
    </source>
</reference>
<dbReference type="Proteomes" id="UP000326757">
    <property type="component" value="Unassembled WGS sequence"/>
</dbReference>
<proteinExistence type="predicted"/>
<dbReference type="EMBL" id="VIGI01000003">
    <property type="protein sequence ID" value="KAB8302403.1"/>
    <property type="molecule type" value="Genomic_DNA"/>
</dbReference>
<comment type="caution">
    <text evidence="2">The sequence shown here is derived from an EMBL/GenBank/DDBJ whole genome shotgun (WGS) entry which is preliminary data.</text>
</comment>
<protein>
    <submittedName>
        <fullName evidence="2">Uncharacterized protein</fullName>
    </submittedName>
</protein>
<evidence type="ECO:0000313" key="2">
    <source>
        <dbReference type="EMBL" id="KAB8302403.1"/>
    </source>
</evidence>
<accession>A0A5N6KF65</accession>
<sequence>MSTSTSCSVQMKPHLSVETRTPEIGVDPTLWRKILKQDVGSSRNNPSNGVKDLTPNRLNHRSEYQLSNN</sequence>
<name>A0A5N6KF65_MONLA</name>
<feature type="region of interest" description="Disordered" evidence="1">
    <location>
        <begin position="37"/>
        <end position="69"/>
    </location>
</feature>